<organism evidence="2 3">
    <name type="scientific">Vigna unguiculata</name>
    <name type="common">Cowpea</name>
    <dbReference type="NCBI Taxonomy" id="3917"/>
    <lineage>
        <taxon>Eukaryota</taxon>
        <taxon>Viridiplantae</taxon>
        <taxon>Streptophyta</taxon>
        <taxon>Embryophyta</taxon>
        <taxon>Tracheophyta</taxon>
        <taxon>Spermatophyta</taxon>
        <taxon>Magnoliopsida</taxon>
        <taxon>eudicotyledons</taxon>
        <taxon>Gunneridae</taxon>
        <taxon>Pentapetalae</taxon>
        <taxon>rosids</taxon>
        <taxon>fabids</taxon>
        <taxon>Fabales</taxon>
        <taxon>Fabaceae</taxon>
        <taxon>Papilionoideae</taxon>
        <taxon>50 kb inversion clade</taxon>
        <taxon>NPAAA clade</taxon>
        <taxon>indigoferoid/millettioid clade</taxon>
        <taxon>Phaseoleae</taxon>
        <taxon>Vigna</taxon>
    </lineage>
</organism>
<accession>A0A4D6KPZ0</accession>
<evidence type="ECO:0000313" key="2">
    <source>
        <dbReference type="EMBL" id="QCD78655.1"/>
    </source>
</evidence>
<dbReference type="EMBL" id="CP039345">
    <property type="protein sequence ID" value="QCD78655.1"/>
    <property type="molecule type" value="Genomic_DNA"/>
</dbReference>
<protein>
    <submittedName>
        <fullName evidence="2">Uncharacterized protein</fullName>
    </submittedName>
</protein>
<dbReference type="Proteomes" id="UP000501690">
    <property type="component" value="Linkage Group LG1"/>
</dbReference>
<proteinExistence type="predicted"/>
<dbReference type="AlphaFoldDB" id="A0A4D6KPZ0"/>
<gene>
    <name evidence="2" type="ORF">DEO72_LG1g2291</name>
</gene>
<name>A0A4D6KPZ0_VIGUN</name>
<reference evidence="2 3" key="1">
    <citation type="submission" date="2019-04" db="EMBL/GenBank/DDBJ databases">
        <title>An improved genome assembly and genetic linkage map for asparagus bean, Vigna unguiculata ssp. sesquipedialis.</title>
        <authorList>
            <person name="Xia Q."/>
            <person name="Zhang R."/>
            <person name="Dong Y."/>
        </authorList>
    </citation>
    <scope>NUCLEOTIDE SEQUENCE [LARGE SCALE GENOMIC DNA]</scope>
    <source>
        <tissue evidence="2">Leaf</tissue>
    </source>
</reference>
<evidence type="ECO:0000313" key="3">
    <source>
        <dbReference type="Proteomes" id="UP000501690"/>
    </source>
</evidence>
<keyword evidence="3" id="KW-1185">Reference proteome</keyword>
<sequence>MSRSGESLSPKQESEECSVMGLTRSSDDGEKMEVLRVKCGGRRRAVVADEDGGSRWHEVQMRWWCWQICGGCRDWCVVVMVAAGNADDTRNLELWLGLVSVAGGSVLVVDSTGGSRWIALLSVLLTSLVVLGRYVLCSYLGTPPGIAVCDP</sequence>
<feature type="compositionally biased region" description="Polar residues" evidence="1">
    <location>
        <begin position="1"/>
        <end position="11"/>
    </location>
</feature>
<feature type="region of interest" description="Disordered" evidence="1">
    <location>
        <begin position="1"/>
        <end position="25"/>
    </location>
</feature>
<evidence type="ECO:0000256" key="1">
    <source>
        <dbReference type="SAM" id="MobiDB-lite"/>
    </source>
</evidence>